<dbReference type="EMBL" id="LAZR01016237">
    <property type="protein sequence ID" value="KKM05383.1"/>
    <property type="molecule type" value="Genomic_DNA"/>
</dbReference>
<evidence type="ECO:0000313" key="1">
    <source>
        <dbReference type="EMBL" id="KKM05383.1"/>
    </source>
</evidence>
<reference evidence="1" key="1">
    <citation type="journal article" date="2015" name="Nature">
        <title>Complex archaea that bridge the gap between prokaryotes and eukaryotes.</title>
        <authorList>
            <person name="Spang A."/>
            <person name="Saw J.H."/>
            <person name="Jorgensen S.L."/>
            <person name="Zaremba-Niedzwiedzka K."/>
            <person name="Martijn J."/>
            <person name="Lind A.E."/>
            <person name="van Eijk R."/>
            <person name="Schleper C."/>
            <person name="Guy L."/>
            <person name="Ettema T.J."/>
        </authorList>
    </citation>
    <scope>NUCLEOTIDE SEQUENCE</scope>
</reference>
<gene>
    <name evidence="1" type="ORF">LCGC14_1754690</name>
</gene>
<comment type="caution">
    <text evidence="1">The sequence shown here is derived from an EMBL/GenBank/DDBJ whole genome shotgun (WGS) entry which is preliminary data.</text>
</comment>
<accession>A0A0F9K2G0</accession>
<organism evidence="1">
    <name type="scientific">marine sediment metagenome</name>
    <dbReference type="NCBI Taxonomy" id="412755"/>
    <lineage>
        <taxon>unclassified sequences</taxon>
        <taxon>metagenomes</taxon>
        <taxon>ecological metagenomes</taxon>
    </lineage>
</organism>
<name>A0A0F9K2G0_9ZZZZ</name>
<dbReference type="AlphaFoldDB" id="A0A0F9K2G0"/>
<protein>
    <submittedName>
        <fullName evidence="1">Uncharacterized protein</fullName>
    </submittedName>
</protein>
<proteinExistence type="predicted"/>
<sequence length="70" mass="8405">MITFPYSEIYRHVLIEGWRIAELYREPNLIRVVVYRHSKGMEDYMKLTGCQLKDCLNLTKHLEFSLDIIT</sequence>